<sequence>MTNKQLISAVEEIVKEANETLRLEMKEGNEVLRSDMKDSQETLRLEMKEGFQSVNQKLRKIQKDMNGVIQFADTTSARLEKRVHKIESHLGFSHTID</sequence>
<accession>K1Z5E7</accession>
<reference evidence="1" key="1">
    <citation type="journal article" date="2012" name="Science">
        <title>Fermentation, hydrogen, and sulfur metabolism in multiple uncultivated bacterial phyla.</title>
        <authorList>
            <person name="Wrighton K.C."/>
            <person name="Thomas B.C."/>
            <person name="Sharon I."/>
            <person name="Miller C.S."/>
            <person name="Castelle C.J."/>
            <person name="VerBerkmoes N.C."/>
            <person name="Wilkins M.J."/>
            <person name="Hettich R.L."/>
            <person name="Lipton M.S."/>
            <person name="Williams K.H."/>
            <person name="Long P.E."/>
            <person name="Banfield J.F."/>
        </authorList>
    </citation>
    <scope>NUCLEOTIDE SEQUENCE [LARGE SCALE GENOMIC DNA]</scope>
</reference>
<evidence type="ECO:0000313" key="1">
    <source>
        <dbReference type="EMBL" id="EKD44702.1"/>
    </source>
</evidence>
<proteinExistence type="predicted"/>
<name>K1Z5E7_9BACT</name>
<dbReference type="AlphaFoldDB" id="K1Z5E7"/>
<protein>
    <submittedName>
        <fullName evidence="1">Uncharacterized protein</fullName>
    </submittedName>
</protein>
<organism evidence="1">
    <name type="scientific">uncultured bacterium</name>
    <name type="common">gcode 4</name>
    <dbReference type="NCBI Taxonomy" id="1234023"/>
    <lineage>
        <taxon>Bacteria</taxon>
        <taxon>environmental samples</taxon>
    </lineage>
</organism>
<comment type="caution">
    <text evidence="1">The sequence shown here is derived from an EMBL/GenBank/DDBJ whole genome shotgun (WGS) entry which is preliminary data.</text>
</comment>
<dbReference type="EMBL" id="AMFJ01028768">
    <property type="protein sequence ID" value="EKD44702.1"/>
    <property type="molecule type" value="Genomic_DNA"/>
</dbReference>
<gene>
    <name evidence="1" type="ORF">ACD_71C00037G0002</name>
</gene>